<dbReference type="RefSeq" id="XP_001312223.1">
    <property type="nucleotide sequence ID" value="XM_001312222.1"/>
</dbReference>
<dbReference type="GO" id="GO:0005634">
    <property type="term" value="C:nucleus"/>
    <property type="evidence" value="ECO:0007669"/>
    <property type="project" value="UniProtKB-SubCell"/>
</dbReference>
<dbReference type="InterPro" id="IPR001356">
    <property type="entry name" value="HD"/>
</dbReference>
<evidence type="ECO:0000256" key="2">
    <source>
        <dbReference type="ARBA" id="ARBA00023155"/>
    </source>
</evidence>
<dbReference type="OrthoDB" id="6159439at2759"/>
<dbReference type="Gene3D" id="1.10.10.60">
    <property type="entry name" value="Homeodomain-like"/>
    <property type="match status" value="1"/>
</dbReference>
<accession>A2F756</accession>
<evidence type="ECO:0000313" key="8">
    <source>
        <dbReference type="Proteomes" id="UP000001542"/>
    </source>
</evidence>
<gene>
    <name evidence="7" type="ORF">TVAG_113090</name>
</gene>
<dbReference type="EMBL" id="DS113643">
    <property type="protein sequence ID" value="EAX99293.1"/>
    <property type="molecule type" value="Genomic_DNA"/>
</dbReference>
<dbReference type="GO" id="GO:0006355">
    <property type="term" value="P:regulation of DNA-templated transcription"/>
    <property type="evidence" value="ECO:0007669"/>
    <property type="project" value="InterPro"/>
</dbReference>
<reference evidence="7" key="1">
    <citation type="submission" date="2006-10" db="EMBL/GenBank/DDBJ databases">
        <authorList>
            <person name="Amadeo P."/>
            <person name="Zhao Q."/>
            <person name="Wortman J."/>
            <person name="Fraser-Liggett C."/>
            <person name="Carlton J."/>
        </authorList>
    </citation>
    <scope>NUCLEOTIDE SEQUENCE</scope>
    <source>
        <strain evidence="7">G3</strain>
    </source>
</reference>
<dbReference type="SUPFAM" id="SSF46689">
    <property type="entry name" value="Homeodomain-like"/>
    <property type="match status" value="1"/>
</dbReference>
<evidence type="ECO:0000256" key="1">
    <source>
        <dbReference type="ARBA" id="ARBA00023125"/>
    </source>
</evidence>
<dbReference type="STRING" id="5722.A2F756"/>
<dbReference type="VEuPathDB" id="TrichDB:TVAGG3_0258830"/>
<dbReference type="GO" id="GO:0003677">
    <property type="term" value="F:DNA binding"/>
    <property type="evidence" value="ECO:0007669"/>
    <property type="project" value="UniProtKB-UniRule"/>
</dbReference>
<evidence type="ECO:0000256" key="4">
    <source>
        <dbReference type="PROSITE-ProRule" id="PRU00108"/>
    </source>
</evidence>
<keyword evidence="2 4" id="KW-0371">Homeobox</keyword>
<dbReference type="KEGG" id="tva:4757099"/>
<dbReference type="InterPro" id="IPR008422">
    <property type="entry name" value="KN_HD"/>
</dbReference>
<evidence type="ECO:0000259" key="6">
    <source>
        <dbReference type="PROSITE" id="PS50071"/>
    </source>
</evidence>
<keyword evidence="1 4" id="KW-0238">DNA-binding</keyword>
<dbReference type="CDD" id="cd00086">
    <property type="entry name" value="homeodomain"/>
    <property type="match status" value="1"/>
</dbReference>
<name>A2F756_TRIV3</name>
<reference evidence="7" key="2">
    <citation type="journal article" date="2007" name="Science">
        <title>Draft genome sequence of the sexually transmitted pathogen Trichomonas vaginalis.</title>
        <authorList>
            <person name="Carlton J.M."/>
            <person name="Hirt R.P."/>
            <person name="Silva J.C."/>
            <person name="Delcher A.L."/>
            <person name="Schatz M."/>
            <person name="Zhao Q."/>
            <person name="Wortman J.R."/>
            <person name="Bidwell S.L."/>
            <person name="Alsmark U.C.M."/>
            <person name="Besteiro S."/>
            <person name="Sicheritz-Ponten T."/>
            <person name="Noel C.J."/>
            <person name="Dacks J.B."/>
            <person name="Foster P.G."/>
            <person name="Simillion C."/>
            <person name="Van de Peer Y."/>
            <person name="Miranda-Saavedra D."/>
            <person name="Barton G.J."/>
            <person name="Westrop G.D."/>
            <person name="Mueller S."/>
            <person name="Dessi D."/>
            <person name="Fiori P.L."/>
            <person name="Ren Q."/>
            <person name="Paulsen I."/>
            <person name="Zhang H."/>
            <person name="Bastida-Corcuera F.D."/>
            <person name="Simoes-Barbosa A."/>
            <person name="Brown M.T."/>
            <person name="Hayes R.D."/>
            <person name="Mukherjee M."/>
            <person name="Okumura C.Y."/>
            <person name="Schneider R."/>
            <person name="Smith A.J."/>
            <person name="Vanacova S."/>
            <person name="Villalvazo M."/>
            <person name="Haas B.J."/>
            <person name="Pertea M."/>
            <person name="Feldblyum T.V."/>
            <person name="Utterback T.R."/>
            <person name="Shu C.L."/>
            <person name="Osoegawa K."/>
            <person name="de Jong P.J."/>
            <person name="Hrdy I."/>
            <person name="Horvathova L."/>
            <person name="Zubacova Z."/>
            <person name="Dolezal P."/>
            <person name="Malik S.B."/>
            <person name="Logsdon J.M. Jr."/>
            <person name="Henze K."/>
            <person name="Gupta A."/>
            <person name="Wang C.C."/>
            <person name="Dunne R.L."/>
            <person name="Upcroft J.A."/>
            <person name="Upcroft P."/>
            <person name="White O."/>
            <person name="Salzberg S.L."/>
            <person name="Tang P."/>
            <person name="Chiu C.-H."/>
            <person name="Lee Y.-S."/>
            <person name="Embley T.M."/>
            <person name="Coombs G.H."/>
            <person name="Mottram J.C."/>
            <person name="Tachezy J."/>
            <person name="Fraser-Liggett C.M."/>
            <person name="Johnson P.J."/>
        </authorList>
    </citation>
    <scope>NUCLEOTIDE SEQUENCE [LARGE SCALE GENOMIC DNA]</scope>
    <source>
        <strain evidence="7">G3</strain>
    </source>
</reference>
<evidence type="ECO:0000256" key="3">
    <source>
        <dbReference type="ARBA" id="ARBA00023242"/>
    </source>
</evidence>
<keyword evidence="3 4" id="KW-0539">Nucleus</keyword>
<keyword evidence="8" id="KW-1185">Reference proteome</keyword>
<dbReference type="PROSITE" id="PS50071">
    <property type="entry name" value="HOMEOBOX_2"/>
    <property type="match status" value="1"/>
</dbReference>
<dbReference type="InParanoid" id="A2F756"/>
<dbReference type="SMART" id="SM00389">
    <property type="entry name" value="HOX"/>
    <property type="match status" value="1"/>
</dbReference>
<dbReference type="InterPro" id="IPR009057">
    <property type="entry name" value="Homeodomain-like_sf"/>
</dbReference>
<dbReference type="VEuPathDB" id="TrichDB:TVAG_113090"/>
<evidence type="ECO:0000313" key="7">
    <source>
        <dbReference type="EMBL" id="EAX99293.1"/>
    </source>
</evidence>
<protein>
    <submittedName>
        <fullName evidence="7">Homeobox domain containing protein</fullName>
    </submittedName>
</protein>
<feature type="DNA-binding region" description="Homeobox" evidence="4">
    <location>
        <begin position="84"/>
        <end position="146"/>
    </location>
</feature>
<feature type="compositionally biased region" description="Acidic residues" evidence="5">
    <location>
        <begin position="65"/>
        <end position="75"/>
    </location>
</feature>
<evidence type="ECO:0000256" key="5">
    <source>
        <dbReference type="SAM" id="MobiDB-lite"/>
    </source>
</evidence>
<sequence length="181" mass="20490">MTELIPSLSPLTAMIGQMIGCGRPLKGPFIFNRSGDNRPPIPQPQQIIRPLIPQVNQNQQQNQSDSDDDNIEIPESEGQPHAVPKKSNPRLSKYSKQILMQWFLAHKTNPYANRDERRILMTRTGLTERQIKVWLTNARIRMRSLLPNVPTPNGAGRKNHSTVTAIMKLLNTQQAAQQAQK</sequence>
<dbReference type="AlphaFoldDB" id="A2F756"/>
<feature type="region of interest" description="Disordered" evidence="5">
    <location>
        <begin position="56"/>
        <end position="90"/>
    </location>
</feature>
<dbReference type="InterPro" id="IPR050224">
    <property type="entry name" value="TALE_homeobox"/>
</dbReference>
<comment type="subcellular location">
    <subcellularLocation>
        <location evidence="4">Nucleus</location>
    </subcellularLocation>
</comment>
<feature type="domain" description="Homeobox" evidence="6">
    <location>
        <begin position="82"/>
        <end position="145"/>
    </location>
</feature>
<dbReference type="PANTHER" id="PTHR11850">
    <property type="entry name" value="HOMEOBOX PROTEIN TRANSCRIPTION FACTORS"/>
    <property type="match status" value="1"/>
</dbReference>
<dbReference type="Pfam" id="PF05920">
    <property type="entry name" value="Homeobox_KN"/>
    <property type="match status" value="1"/>
</dbReference>
<proteinExistence type="predicted"/>
<dbReference type="Proteomes" id="UP000001542">
    <property type="component" value="Unassembled WGS sequence"/>
</dbReference>
<organism evidence="7 8">
    <name type="scientific">Trichomonas vaginalis (strain ATCC PRA-98 / G3)</name>
    <dbReference type="NCBI Taxonomy" id="412133"/>
    <lineage>
        <taxon>Eukaryota</taxon>
        <taxon>Metamonada</taxon>
        <taxon>Parabasalia</taxon>
        <taxon>Trichomonadida</taxon>
        <taxon>Trichomonadidae</taxon>
        <taxon>Trichomonas</taxon>
    </lineage>
</organism>
<dbReference type="SMR" id="A2F756"/>